<sequence>MSAGGCEGSISAAAASGNTGRACSPHTPTTSLGLASVGALAAEQMHGGKLSPRTSLSSPDTRALPLGSLSERAQHPSGGAAVALLHPSALPPAYAGGTTNFQVGAAPAAPQTLLHAAHTAPPDVAQQALPSQHMQQQMGLSALQLSASQQQQLQLQLLLQQQQLQFQQRQHLQRQQQQAAAAQAHLHQLNAQSHQSHSSPGARQTHAKHEEAGATAHVQMDTALKHAEAGGSVTVPQKAAKRKSADGEAGAGRKRSKVKQSPDSEGQFPCSSCEKRFDSRAALSGHSRFCTRGEWRCEWCRCKETETTSKAQGPSGGKTLCNACGSRFRAGHRSMPEKNEEGKFLCPDCSRPFATISALGGHKRFCDAGNWRCAWCECKQEECSGKGPGPAGARTLCSVCSSRHRTGHSKPPSLDKEGKFVCPECDRKFDSIGALSGHKRFCDGGSWRCGWCSCRCDECSGKGPGPDGAKTLCSACSSRFRNGHTGPPSTSDDGKFVCERCTRQFDSIGALGGHKRFCDMGTWRCGWCEVRADECSGKGPGPAGPKTLCSACSARFRAGHTAPPLRDADGNFLCDSCNRAFVSMGALGGHRRFCGQLSTAVAPRLQLVDDLTLVTPDDLGVALPSVPATRLPAAVQSQVLAAFDFLSYFFRAVVPKSTLLKVDASLLRGPEAGDELLPPPQPEAQVACLLPAPRGREKSARSGGRKKSKRPVWEEQPVEPSAALRRMLEVLQASEWEDWEHMLLTEAAEPTPLLHAFHVLCTHFLLIELLAPGTAKAGAQFCASLGENAEKLLGGVPVNANTWPELLRMILLARSVAQAPKKRAVALTAMLGHGSANASVAATASAALGGGHSVSVWSVSSSTAAGEADSLAEEADAEGEGDFDDTISQNGDWSAISDALGVTTEYADLPLPTRCTIVECLAQLVMETPLCSGYFEASSRAAEKLQDLKRQEYKNRNAKIESEEQAKLALKYNIQRPAKLSHDRRTNRKGSTTAPAAEEPRDGGLPNNDAQPTDGAGEADLPPDDAMEEGPSPPNSQVAAAEAETAEADRSNSLEQRPQLQADPSDNTLSVSVASGQPSVVGEASKEGLVLPADQRLSRKQHVRRGDLDTMRLRKDELRKQLDVDFQVLIGRIGRLRQEPIGLDRDRREYMLLGGPPDGQQPLADLSRLLVRRRGNKPDDLEEWIGITNVQDLNTLMASLRTTGEREHCLHKVLEALKPKIEKSMASKLTSRAPEPMVVLGGEEGADEGADEGAVTTARKGSFEWHCRATRYLEAMWSEDMLQLHREECRAAVGEPSSRGTMLRRLKLDFLDVAVAAPLPVEMQGDAARTHWLPLVAAAADPQQVADLLIEFVRILPRSHLVRTPSIVKPWWPAEGDKEPPVWPQADSVHQVAMRLYTLDYALTY</sequence>
<gene>
    <name evidence="6" type="ORF">AB1Y20_009213</name>
</gene>
<feature type="compositionally biased region" description="Acidic residues" evidence="4">
    <location>
        <begin position="870"/>
        <end position="885"/>
    </location>
</feature>
<protein>
    <recommendedName>
        <fullName evidence="5">C2H2-type domain-containing protein</fullName>
    </recommendedName>
</protein>
<dbReference type="PROSITE" id="PS50157">
    <property type="entry name" value="ZINC_FINGER_C2H2_2"/>
    <property type="match status" value="4"/>
</dbReference>
<evidence type="ECO:0000256" key="4">
    <source>
        <dbReference type="SAM" id="MobiDB-lite"/>
    </source>
</evidence>
<keyword evidence="3" id="KW-0862">Zinc</keyword>
<dbReference type="InterPro" id="IPR000679">
    <property type="entry name" value="Znf_GATA"/>
</dbReference>
<proteinExistence type="predicted"/>
<comment type="subcellular location">
    <subcellularLocation>
        <location evidence="1">Nucleus</location>
    </subcellularLocation>
</comment>
<keyword evidence="2" id="KW-0539">Nucleus</keyword>
<dbReference type="Proteomes" id="UP001515480">
    <property type="component" value="Unassembled WGS sequence"/>
</dbReference>
<dbReference type="Pfam" id="PF13912">
    <property type="entry name" value="zf-C2H2_6"/>
    <property type="match status" value="5"/>
</dbReference>
<feature type="domain" description="C2H2-type" evidence="5">
    <location>
        <begin position="268"/>
        <end position="296"/>
    </location>
</feature>
<feature type="region of interest" description="Disordered" evidence="4">
    <location>
        <begin position="44"/>
        <end position="64"/>
    </location>
</feature>
<feature type="domain" description="C2H2-type" evidence="5">
    <location>
        <begin position="344"/>
        <end position="372"/>
    </location>
</feature>
<dbReference type="SMART" id="SM00401">
    <property type="entry name" value="ZnF_GATA"/>
    <property type="match status" value="1"/>
</dbReference>
<feature type="domain" description="C2H2-type" evidence="5">
    <location>
        <begin position="572"/>
        <end position="603"/>
    </location>
</feature>
<accession>A0AB34K3P6</accession>
<dbReference type="InterPro" id="IPR028941">
    <property type="entry name" value="WHIM2_dom"/>
</dbReference>
<keyword evidence="3" id="KW-0479">Metal-binding</keyword>
<dbReference type="PANTHER" id="PTHR46326:SF8">
    <property type="entry name" value="C2H2-LIKE ZINC FINGER PROTEIN"/>
    <property type="match status" value="1"/>
</dbReference>
<evidence type="ECO:0000256" key="3">
    <source>
        <dbReference type="PROSITE-ProRule" id="PRU00042"/>
    </source>
</evidence>
<dbReference type="InterPro" id="IPR013087">
    <property type="entry name" value="Znf_C2H2_type"/>
</dbReference>
<feature type="domain" description="C2H2-type" evidence="5">
    <location>
        <begin position="420"/>
        <end position="448"/>
    </location>
</feature>
<dbReference type="InterPro" id="IPR044303">
    <property type="entry name" value="ZAT1/4/9"/>
</dbReference>
<dbReference type="Pfam" id="PF15613">
    <property type="entry name" value="WSD"/>
    <property type="match status" value="1"/>
</dbReference>
<dbReference type="GO" id="GO:0006355">
    <property type="term" value="P:regulation of DNA-templated transcription"/>
    <property type="evidence" value="ECO:0007669"/>
    <property type="project" value="InterPro"/>
</dbReference>
<name>A0AB34K3P6_PRYPA</name>
<organism evidence="6 7">
    <name type="scientific">Prymnesium parvum</name>
    <name type="common">Toxic golden alga</name>
    <dbReference type="NCBI Taxonomy" id="97485"/>
    <lineage>
        <taxon>Eukaryota</taxon>
        <taxon>Haptista</taxon>
        <taxon>Haptophyta</taxon>
        <taxon>Prymnesiophyceae</taxon>
        <taxon>Prymnesiales</taxon>
        <taxon>Prymnesiaceae</taxon>
        <taxon>Prymnesium</taxon>
    </lineage>
</organism>
<feature type="region of interest" description="Disordered" evidence="4">
    <location>
        <begin position="176"/>
        <end position="213"/>
    </location>
</feature>
<keyword evidence="3" id="KW-0863">Zinc-finger</keyword>
<feature type="region of interest" description="Disordered" evidence="4">
    <location>
        <begin position="973"/>
        <end position="1074"/>
    </location>
</feature>
<reference evidence="6 7" key="1">
    <citation type="journal article" date="2024" name="Science">
        <title>Giant polyketide synthase enzymes in the biosynthesis of giant marine polyether toxins.</title>
        <authorList>
            <person name="Fallon T.R."/>
            <person name="Shende V.V."/>
            <person name="Wierzbicki I.H."/>
            <person name="Pendleton A.L."/>
            <person name="Watervoot N.F."/>
            <person name="Auber R.P."/>
            <person name="Gonzalez D.J."/>
            <person name="Wisecaver J.H."/>
            <person name="Moore B.S."/>
        </authorList>
    </citation>
    <scope>NUCLEOTIDE SEQUENCE [LARGE SCALE GENOMIC DNA]</scope>
    <source>
        <strain evidence="6 7">12B1</strain>
    </source>
</reference>
<evidence type="ECO:0000256" key="2">
    <source>
        <dbReference type="ARBA" id="ARBA00023242"/>
    </source>
</evidence>
<feature type="region of interest" description="Disordered" evidence="4">
    <location>
        <begin position="228"/>
        <end position="271"/>
    </location>
</feature>
<evidence type="ECO:0000259" key="5">
    <source>
        <dbReference type="PROSITE" id="PS50157"/>
    </source>
</evidence>
<feature type="region of interest" description="Disordered" evidence="4">
    <location>
        <begin position="694"/>
        <end position="716"/>
    </location>
</feature>
<keyword evidence="7" id="KW-1185">Reference proteome</keyword>
<dbReference type="PANTHER" id="PTHR46326">
    <property type="entry name" value="ZINC FINGER PROTEIN ZAT1-RELATED"/>
    <property type="match status" value="1"/>
</dbReference>
<evidence type="ECO:0000313" key="6">
    <source>
        <dbReference type="EMBL" id="KAL1527832.1"/>
    </source>
</evidence>
<dbReference type="GO" id="GO:0008270">
    <property type="term" value="F:zinc ion binding"/>
    <property type="evidence" value="ECO:0007669"/>
    <property type="project" value="UniProtKB-KW"/>
</dbReference>
<feature type="compositionally biased region" description="Low complexity" evidence="4">
    <location>
        <begin position="176"/>
        <end position="199"/>
    </location>
</feature>
<dbReference type="EMBL" id="JBGBPQ010000002">
    <property type="protein sequence ID" value="KAL1527832.1"/>
    <property type="molecule type" value="Genomic_DNA"/>
</dbReference>
<feature type="compositionally biased region" description="Polar residues" evidence="4">
    <location>
        <begin position="1053"/>
        <end position="1074"/>
    </location>
</feature>
<dbReference type="GO" id="GO:0043565">
    <property type="term" value="F:sequence-specific DNA binding"/>
    <property type="evidence" value="ECO:0007669"/>
    <property type="project" value="InterPro"/>
</dbReference>
<dbReference type="GO" id="GO:0005634">
    <property type="term" value="C:nucleus"/>
    <property type="evidence" value="ECO:0007669"/>
    <property type="project" value="UniProtKB-SubCell"/>
</dbReference>
<evidence type="ECO:0000313" key="7">
    <source>
        <dbReference type="Proteomes" id="UP001515480"/>
    </source>
</evidence>
<evidence type="ECO:0000256" key="1">
    <source>
        <dbReference type="ARBA" id="ARBA00004123"/>
    </source>
</evidence>
<comment type="caution">
    <text evidence="6">The sequence shown here is derived from an EMBL/GenBank/DDBJ whole genome shotgun (WGS) entry which is preliminary data.</text>
</comment>
<dbReference type="SMART" id="SM00355">
    <property type="entry name" value="ZnF_C2H2"/>
    <property type="match status" value="5"/>
</dbReference>
<feature type="region of interest" description="Disordered" evidence="4">
    <location>
        <begin position="868"/>
        <end position="888"/>
    </location>
</feature>